<dbReference type="AlphaFoldDB" id="A0A2T7A8B3"/>
<feature type="transmembrane region" description="Helical" evidence="1">
    <location>
        <begin position="47"/>
        <end position="68"/>
    </location>
</feature>
<organism evidence="2 3">
    <name type="scientific">Tuber borchii</name>
    <name type="common">White truffle</name>
    <dbReference type="NCBI Taxonomy" id="42251"/>
    <lineage>
        <taxon>Eukaryota</taxon>
        <taxon>Fungi</taxon>
        <taxon>Dikarya</taxon>
        <taxon>Ascomycota</taxon>
        <taxon>Pezizomycotina</taxon>
        <taxon>Pezizomycetes</taxon>
        <taxon>Pezizales</taxon>
        <taxon>Tuberaceae</taxon>
        <taxon>Tuber</taxon>
    </lineage>
</organism>
<evidence type="ECO:0000313" key="2">
    <source>
        <dbReference type="EMBL" id="PUU83955.1"/>
    </source>
</evidence>
<sequence>MTSKYLVDDLLFSLKPPLLPAFPSIYYGLDFLPFPSALLLPSRVARWFGLALGASGVFVSFFSFPFHVA</sequence>
<comment type="caution">
    <text evidence="2">The sequence shown here is derived from an EMBL/GenBank/DDBJ whole genome shotgun (WGS) entry which is preliminary data.</text>
</comment>
<reference evidence="2 3" key="1">
    <citation type="submission" date="2017-04" db="EMBL/GenBank/DDBJ databases">
        <title>Draft genome sequence of Tuber borchii Vittad., a whitish edible truffle.</title>
        <authorList>
            <consortium name="DOE Joint Genome Institute"/>
            <person name="Murat C."/>
            <person name="Kuo A."/>
            <person name="Barry K.W."/>
            <person name="Clum A."/>
            <person name="Dockter R.B."/>
            <person name="Fauchery L."/>
            <person name="Iotti M."/>
            <person name="Kohler A."/>
            <person name="Labutti K."/>
            <person name="Lindquist E.A."/>
            <person name="Lipzen A."/>
            <person name="Ohm R.A."/>
            <person name="Wang M."/>
            <person name="Grigoriev I.V."/>
            <person name="Zambonelli A."/>
            <person name="Martin F.M."/>
        </authorList>
    </citation>
    <scope>NUCLEOTIDE SEQUENCE [LARGE SCALE GENOMIC DNA]</scope>
    <source>
        <strain evidence="2 3">Tbo3840</strain>
    </source>
</reference>
<evidence type="ECO:0000256" key="1">
    <source>
        <dbReference type="SAM" id="Phobius"/>
    </source>
</evidence>
<gene>
    <name evidence="2" type="ORF">B9Z19DRAFT_1071186</name>
</gene>
<keyword evidence="1" id="KW-0812">Transmembrane</keyword>
<dbReference type="EMBL" id="NESQ01000005">
    <property type="protein sequence ID" value="PUU83955.1"/>
    <property type="molecule type" value="Genomic_DNA"/>
</dbReference>
<proteinExistence type="predicted"/>
<name>A0A2T7A8B3_TUBBO</name>
<keyword evidence="1" id="KW-1133">Transmembrane helix</keyword>
<dbReference type="Proteomes" id="UP000244722">
    <property type="component" value="Unassembled WGS sequence"/>
</dbReference>
<accession>A0A2T7A8B3</accession>
<feature type="transmembrane region" description="Helical" evidence="1">
    <location>
        <begin position="20"/>
        <end position="40"/>
    </location>
</feature>
<evidence type="ECO:0000313" key="3">
    <source>
        <dbReference type="Proteomes" id="UP000244722"/>
    </source>
</evidence>
<keyword evidence="3" id="KW-1185">Reference proteome</keyword>
<protein>
    <submittedName>
        <fullName evidence="2">Uncharacterized protein</fullName>
    </submittedName>
</protein>
<keyword evidence="1" id="KW-0472">Membrane</keyword>